<accession>A0ABU7J2I8</accession>
<comment type="caution">
    <text evidence="1">The sequence shown here is derived from an EMBL/GenBank/DDBJ whole genome shotgun (WGS) entry which is preliminary data.</text>
</comment>
<proteinExistence type="predicted"/>
<organism evidence="1 2">
    <name type="scientific">Alkalimonas cellulosilytica</name>
    <dbReference type="NCBI Taxonomy" id="3058395"/>
    <lineage>
        <taxon>Bacteria</taxon>
        <taxon>Pseudomonadati</taxon>
        <taxon>Pseudomonadota</taxon>
        <taxon>Gammaproteobacteria</taxon>
        <taxon>Alkalimonas</taxon>
    </lineage>
</organism>
<sequence>MSLYPCPVHGEVALYPYASKQLSEQLNSPETSIVDVHEIKVEFFDGDELIQRSSFFFLKRELSELPTYLVIRNEQDEKDLLGNLLPKFKGGGCCPKCLNRLLVKDRA</sequence>
<evidence type="ECO:0000313" key="2">
    <source>
        <dbReference type="Proteomes" id="UP001336314"/>
    </source>
</evidence>
<protein>
    <submittedName>
        <fullName evidence="1">Uncharacterized protein</fullName>
    </submittedName>
</protein>
<name>A0ABU7J2I8_9GAMM</name>
<dbReference type="Proteomes" id="UP001336314">
    <property type="component" value="Unassembled WGS sequence"/>
</dbReference>
<reference evidence="1 2" key="1">
    <citation type="submission" date="2023-07" db="EMBL/GenBank/DDBJ databases">
        <title>Alkalimonas sp., MEB108 novel, alkaliphilic bacterium isolated from Lonar Lake, India.</title>
        <authorList>
            <person name="Joshi A."/>
            <person name="Thite S."/>
        </authorList>
    </citation>
    <scope>NUCLEOTIDE SEQUENCE [LARGE SCALE GENOMIC DNA]</scope>
    <source>
        <strain evidence="1 2">MEB108</strain>
    </source>
</reference>
<evidence type="ECO:0000313" key="1">
    <source>
        <dbReference type="EMBL" id="MEE2000619.1"/>
    </source>
</evidence>
<keyword evidence="2" id="KW-1185">Reference proteome</keyword>
<gene>
    <name evidence="1" type="ORF">QWY20_04070</name>
</gene>
<dbReference type="RefSeq" id="WP_330127762.1">
    <property type="nucleotide sequence ID" value="NZ_JAUHLI010000003.1"/>
</dbReference>
<dbReference type="EMBL" id="JAUHLI010000003">
    <property type="protein sequence ID" value="MEE2000619.1"/>
    <property type="molecule type" value="Genomic_DNA"/>
</dbReference>